<dbReference type="Pfam" id="PF03226">
    <property type="entry name" value="Yippee-Mis18"/>
    <property type="match status" value="1"/>
</dbReference>
<dbReference type="EMBL" id="OZ037948">
    <property type="protein sequence ID" value="CAL1708366.1"/>
    <property type="molecule type" value="Genomic_DNA"/>
</dbReference>
<sequence length="188" mass="20639">MSVINSLASMPDLGEGSLRPKGYLACKSCRSRIASRKAILSWAFRGNCGRAALFATTFEARVTLQPPTLLLMDSGAHTVQSAACASCNMTIGWKIVRAHEWPEKWKEGNMVLELDLLVEENAGSPLRKEIHTFTDDNNNTAARGLLVPTSDLAHRRSTSDLSDSRSKPLGPRNHHKSVQLLPSIQNVF</sequence>
<dbReference type="InterPro" id="IPR004910">
    <property type="entry name" value="Yippee/Mis18/Cereblon"/>
</dbReference>
<evidence type="ECO:0000256" key="3">
    <source>
        <dbReference type="ARBA" id="ARBA00022833"/>
    </source>
</evidence>
<feature type="region of interest" description="Disordered" evidence="4">
    <location>
        <begin position="154"/>
        <end position="176"/>
    </location>
</feature>
<dbReference type="Proteomes" id="UP001497453">
    <property type="component" value="Chromosome 5"/>
</dbReference>
<dbReference type="PROSITE" id="PS51792">
    <property type="entry name" value="YIPPEE"/>
    <property type="match status" value="1"/>
</dbReference>
<gene>
    <name evidence="6" type="ORF">GFSPODELE1_LOCUS6824</name>
</gene>
<feature type="compositionally biased region" description="Basic and acidic residues" evidence="4">
    <location>
        <begin position="154"/>
        <end position="166"/>
    </location>
</feature>
<keyword evidence="7" id="KW-1185">Reference proteome</keyword>
<organism evidence="6 7">
    <name type="scientific">Somion occarium</name>
    <dbReference type="NCBI Taxonomy" id="3059160"/>
    <lineage>
        <taxon>Eukaryota</taxon>
        <taxon>Fungi</taxon>
        <taxon>Dikarya</taxon>
        <taxon>Basidiomycota</taxon>
        <taxon>Agaricomycotina</taxon>
        <taxon>Agaricomycetes</taxon>
        <taxon>Polyporales</taxon>
        <taxon>Cerrenaceae</taxon>
        <taxon>Somion</taxon>
    </lineage>
</organism>
<evidence type="ECO:0000259" key="5">
    <source>
        <dbReference type="PROSITE" id="PS51792"/>
    </source>
</evidence>
<dbReference type="InterPro" id="IPR034751">
    <property type="entry name" value="Yippee"/>
</dbReference>
<comment type="similarity">
    <text evidence="1">Belongs to the yippee family.</text>
</comment>
<feature type="domain" description="Yippee" evidence="5">
    <location>
        <begin position="22"/>
        <end position="121"/>
    </location>
</feature>
<dbReference type="InterPro" id="IPR039058">
    <property type="entry name" value="Yippee_fam"/>
</dbReference>
<keyword evidence="3" id="KW-0862">Zinc</keyword>
<dbReference type="PANTHER" id="PTHR13848">
    <property type="entry name" value="PROTEIN YIPPEE-LIKE CG15309-RELATED"/>
    <property type="match status" value="1"/>
</dbReference>
<evidence type="ECO:0000256" key="4">
    <source>
        <dbReference type="SAM" id="MobiDB-lite"/>
    </source>
</evidence>
<keyword evidence="2" id="KW-0479">Metal-binding</keyword>
<name>A0ABP1DKJ0_9APHY</name>
<evidence type="ECO:0000313" key="6">
    <source>
        <dbReference type="EMBL" id="CAL1708366.1"/>
    </source>
</evidence>
<protein>
    <recommendedName>
        <fullName evidence="5">Yippee domain-containing protein</fullName>
    </recommendedName>
</protein>
<accession>A0ABP1DKJ0</accession>
<evidence type="ECO:0000313" key="7">
    <source>
        <dbReference type="Proteomes" id="UP001497453"/>
    </source>
</evidence>
<evidence type="ECO:0000256" key="2">
    <source>
        <dbReference type="ARBA" id="ARBA00022723"/>
    </source>
</evidence>
<evidence type="ECO:0000256" key="1">
    <source>
        <dbReference type="ARBA" id="ARBA00005613"/>
    </source>
</evidence>
<proteinExistence type="inferred from homology"/>
<reference evidence="7" key="1">
    <citation type="submission" date="2024-04" db="EMBL/GenBank/DDBJ databases">
        <authorList>
            <person name="Shaw F."/>
            <person name="Minotto A."/>
        </authorList>
    </citation>
    <scope>NUCLEOTIDE SEQUENCE [LARGE SCALE GENOMIC DNA]</scope>
</reference>